<dbReference type="EMBL" id="SMMX01000002">
    <property type="protein sequence ID" value="TDA23027.1"/>
    <property type="molecule type" value="Genomic_DNA"/>
</dbReference>
<evidence type="ECO:0000313" key="1">
    <source>
        <dbReference type="EMBL" id="TDA23027.1"/>
    </source>
</evidence>
<protein>
    <submittedName>
        <fullName evidence="1">Uncharacterized protein</fullName>
    </submittedName>
</protein>
<accession>A0A4R4FH77</accession>
<evidence type="ECO:0000313" key="2">
    <source>
        <dbReference type="Proteomes" id="UP000295710"/>
    </source>
</evidence>
<proteinExistence type="predicted"/>
<comment type="caution">
    <text evidence="1">The sequence shown here is derived from an EMBL/GenBank/DDBJ whole genome shotgun (WGS) entry which is preliminary data.</text>
</comment>
<name>A0A4R4FH77_9FIRM</name>
<sequence length="68" mass="7690">MVRLEGVYQLSRKRGLAVTVDDVHFNSRSARMLAAAVERALGKRRRPPGSKDYARCLPESVIVLLYVF</sequence>
<dbReference type="AlphaFoldDB" id="A0A4R4FH77"/>
<keyword evidence="2" id="KW-1185">Reference proteome</keyword>
<dbReference type="RefSeq" id="WP_132274985.1">
    <property type="nucleotide sequence ID" value="NZ_JAOBST010000003.1"/>
</dbReference>
<reference evidence="1 2" key="1">
    <citation type="journal article" date="2016" name="Nat. Microbiol.">
        <title>The Mouse Intestinal Bacterial Collection (miBC) provides host-specific insight into cultured diversity and functional potential of the gut microbiota.</title>
        <authorList>
            <person name="Lagkouvardos I."/>
            <person name="Pukall R."/>
            <person name="Abt B."/>
            <person name="Foesel B.U."/>
            <person name="Meier-Kolthoff J.P."/>
            <person name="Kumar N."/>
            <person name="Bresciani A."/>
            <person name="Martinez I."/>
            <person name="Just S."/>
            <person name="Ziegler C."/>
            <person name="Brugiroux S."/>
            <person name="Garzetti D."/>
            <person name="Wenning M."/>
            <person name="Bui T.P."/>
            <person name="Wang J."/>
            <person name="Hugenholtz F."/>
            <person name="Plugge C.M."/>
            <person name="Peterson D.A."/>
            <person name="Hornef M.W."/>
            <person name="Baines J.F."/>
            <person name="Smidt H."/>
            <person name="Walter J."/>
            <person name="Kristiansen K."/>
            <person name="Nielsen H.B."/>
            <person name="Haller D."/>
            <person name="Overmann J."/>
            <person name="Stecher B."/>
            <person name="Clavel T."/>
        </authorList>
    </citation>
    <scope>NUCLEOTIDE SEQUENCE [LARGE SCALE GENOMIC DNA]</scope>
    <source>
        <strain evidence="1 2">DSM 28560</strain>
    </source>
</reference>
<dbReference type="Proteomes" id="UP000295710">
    <property type="component" value="Unassembled WGS sequence"/>
</dbReference>
<organism evidence="1 2">
    <name type="scientific">Extibacter muris</name>
    <dbReference type="NCBI Taxonomy" id="1796622"/>
    <lineage>
        <taxon>Bacteria</taxon>
        <taxon>Bacillati</taxon>
        <taxon>Bacillota</taxon>
        <taxon>Clostridia</taxon>
        <taxon>Lachnospirales</taxon>
        <taxon>Lachnospiraceae</taxon>
        <taxon>Extibacter</taxon>
    </lineage>
</organism>
<gene>
    <name evidence="1" type="ORF">E1963_02775</name>
</gene>